<dbReference type="CDD" id="cd00198">
    <property type="entry name" value="vWFA"/>
    <property type="match status" value="1"/>
</dbReference>
<protein>
    <submittedName>
        <fullName evidence="4">VWA domain-containing protein</fullName>
    </submittedName>
</protein>
<keyword evidence="5" id="KW-1185">Reference proteome</keyword>
<dbReference type="Pfam" id="PF00092">
    <property type="entry name" value="VWA"/>
    <property type="match status" value="1"/>
</dbReference>
<feature type="signal peptide" evidence="2">
    <location>
        <begin position="1"/>
        <end position="22"/>
    </location>
</feature>
<feature type="coiled-coil region" evidence="1">
    <location>
        <begin position="333"/>
        <end position="389"/>
    </location>
</feature>
<sequence length="389" mass="43675">MKTQIKASIIALSIITLTACNANNKKQNITDTLIGESMIETTSKIDEPNIKVALLLDTSNSMDGLIDQAKAQLWKIVNELSYAKCEDRSPNLQIAIYEYGNDNLNAEEGYLRQVIAFSEDLDEISKSLFSLTTNGGNEFCGKVITTALNQLDWGTHNNDLKLIFIAGNEPYSQGKVSYKDASKLAHQNDVTVNTIFCGDYNQGISIKWKDGADLTHGNYMAINHNKATVHIASPYDDSILELNEKLNKTYVAYGSAGRKKMEMQAEQDDNARSYNKANAVSRTVSKSSRLYKNSSWDMVDAEKESGFSYDNLKESELPGELKGKSKSEIKSYIESKRRSRKILQEKIANLNHKRRNYIATKNNDSINSLENAMLKALKAQAEKKNYKWE</sequence>
<name>A0ABT7ZZ50_9FLAO</name>
<dbReference type="EMBL" id="JASDDK010000010">
    <property type="protein sequence ID" value="MDN3494109.1"/>
    <property type="molecule type" value="Genomic_DNA"/>
</dbReference>
<dbReference type="Proteomes" id="UP001231197">
    <property type="component" value="Unassembled WGS sequence"/>
</dbReference>
<dbReference type="PROSITE" id="PS51257">
    <property type="entry name" value="PROKAR_LIPOPROTEIN"/>
    <property type="match status" value="1"/>
</dbReference>
<organism evidence="4 5">
    <name type="scientific">Winogradskyella bathintestinalis</name>
    <dbReference type="NCBI Taxonomy" id="3035208"/>
    <lineage>
        <taxon>Bacteria</taxon>
        <taxon>Pseudomonadati</taxon>
        <taxon>Bacteroidota</taxon>
        <taxon>Flavobacteriia</taxon>
        <taxon>Flavobacteriales</taxon>
        <taxon>Flavobacteriaceae</taxon>
        <taxon>Winogradskyella</taxon>
    </lineage>
</organism>
<proteinExistence type="predicted"/>
<keyword evidence="2" id="KW-0732">Signal</keyword>
<dbReference type="InterPro" id="IPR002035">
    <property type="entry name" value="VWF_A"/>
</dbReference>
<dbReference type="InterPro" id="IPR036465">
    <property type="entry name" value="vWFA_dom_sf"/>
</dbReference>
<gene>
    <name evidence="4" type="ORF">QMA06_15400</name>
</gene>
<dbReference type="Gene3D" id="3.40.50.410">
    <property type="entry name" value="von Willebrand factor, type A domain"/>
    <property type="match status" value="1"/>
</dbReference>
<accession>A0ABT7ZZ50</accession>
<evidence type="ECO:0000313" key="5">
    <source>
        <dbReference type="Proteomes" id="UP001231197"/>
    </source>
</evidence>
<evidence type="ECO:0000259" key="3">
    <source>
        <dbReference type="PROSITE" id="PS50234"/>
    </source>
</evidence>
<dbReference type="PROSITE" id="PS50234">
    <property type="entry name" value="VWFA"/>
    <property type="match status" value="1"/>
</dbReference>
<feature type="domain" description="VWFA" evidence="3">
    <location>
        <begin position="51"/>
        <end position="246"/>
    </location>
</feature>
<dbReference type="SUPFAM" id="SSF53300">
    <property type="entry name" value="vWA-like"/>
    <property type="match status" value="1"/>
</dbReference>
<evidence type="ECO:0000313" key="4">
    <source>
        <dbReference type="EMBL" id="MDN3494109.1"/>
    </source>
</evidence>
<evidence type="ECO:0000256" key="2">
    <source>
        <dbReference type="SAM" id="SignalP"/>
    </source>
</evidence>
<feature type="chain" id="PRO_5046351878" evidence="2">
    <location>
        <begin position="23"/>
        <end position="389"/>
    </location>
</feature>
<reference evidence="4 5" key="1">
    <citation type="journal article" date="2023" name="Int. J. Syst. Evol. Microbiol.">
        <title>Winogradskyella bathintestinalis sp. nov., isolated from the intestine of the deep-sea loosejaw dragonfish, Malacosteus niger.</title>
        <authorList>
            <person name="Uniacke-Lowe S."/>
            <person name="Johnson C.N."/>
            <person name="Stanton C."/>
            <person name="Hill C."/>
            <person name="Ross P."/>
        </authorList>
    </citation>
    <scope>NUCLEOTIDE SEQUENCE [LARGE SCALE GENOMIC DNA]</scope>
    <source>
        <strain evidence="4 5">APC 3343</strain>
    </source>
</reference>
<comment type="caution">
    <text evidence="4">The sequence shown here is derived from an EMBL/GenBank/DDBJ whole genome shotgun (WGS) entry which is preliminary data.</text>
</comment>
<evidence type="ECO:0000256" key="1">
    <source>
        <dbReference type="SAM" id="Coils"/>
    </source>
</evidence>
<dbReference type="RefSeq" id="WP_290207808.1">
    <property type="nucleotide sequence ID" value="NZ_JASDDK010000010.1"/>
</dbReference>
<keyword evidence="1" id="KW-0175">Coiled coil</keyword>